<name>A0A6M3KML9_9ZZZZ</name>
<accession>A0A6M3KML9</accession>
<dbReference type="AlphaFoldDB" id="A0A6M3KML9"/>
<evidence type="ECO:0000313" key="2">
    <source>
        <dbReference type="EMBL" id="QJA83277.1"/>
    </source>
</evidence>
<dbReference type="EMBL" id="MT142507">
    <property type="protein sequence ID" value="QJA83277.1"/>
    <property type="molecule type" value="Genomic_DNA"/>
</dbReference>
<organism evidence="2">
    <name type="scientific">viral metagenome</name>
    <dbReference type="NCBI Taxonomy" id="1070528"/>
    <lineage>
        <taxon>unclassified sequences</taxon>
        <taxon>metagenomes</taxon>
        <taxon>organismal metagenomes</taxon>
    </lineage>
</organism>
<sequence>MVVDPALKKYIVIASEVPSLPINWEDDIVWLKPDGLFYTWNGNVWEAVTDTVTAPELVAALSALASIYAAINHTHPNLDQLADIVTLLNSGVTGTKTIAGHQVTFNHGVLVGYQAP</sequence>
<protein>
    <submittedName>
        <fullName evidence="2">Uncharacterized protein</fullName>
    </submittedName>
</protein>
<dbReference type="EMBL" id="MT141568">
    <property type="protein sequence ID" value="QJA67262.1"/>
    <property type="molecule type" value="Genomic_DNA"/>
</dbReference>
<evidence type="ECO:0000313" key="1">
    <source>
        <dbReference type="EMBL" id="QJA67262.1"/>
    </source>
</evidence>
<reference evidence="2" key="1">
    <citation type="submission" date="2020-03" db="EMBL/GenBank/DDBJ databases">
        <title>The deep terrestrial virosphere.</title>
        <authorList>
            <person name="Holmfeldt K."/>
            <person name="Nilsson E."/>
            <person name="Simone D."/>
            <person name="Lopez-Fernandez M."/>
            <person name="Wu X."/>
            <person name="de Brujin I."/>
            <person name="Lundin D."/>
            <person name="Andersson A."/>
            <person name="Bertilsson S."/>
            <person name="Dopson M."/>
        </authorList>
    </citation>
    <scope>NUCLEOTIDE SEQUENCE</scope>
    <source>
        <strain evidence="2">MM415A00301</strain>
        <strain evidence="1">MM415B00258</strain>
    </source>
</reference>
<gene>
    <name evidence="2" type="ORF">MM415A00301_0011</name>
    <name evidence="1" type="ORF">MM415B00258_0011</name>
</gene>
<proteinExistence type="predicted"/>